<keyword evidence="2" id="KW-1185">Reference proteome</keyword>
<reference evidence="1 2" key="1">
    <citation type="submission" date="2020-08" db="EMBL/GenBank/DDBJ databases">
        <title>A Genomic Blueprint of the Chicken Gut Microbiome.</title>
        <authorList>
            <person name="Gilroy R."/>
            <person name="Ravi A."/>
            <person name="Getino M."/>
            <person name="Pursley I."/>
            <person name="Horton D.L."/>
            <person name="Alikhan N.-F."/>
            <person name="Baker D."/>
            <person name="Gharbi K."/>
            <person name="Hall N."/>
            <person name="Watson M."/>
            <person name="Adriaenssens E.M."/>
            <person name="Foster-Nyarko E."/>
            <person name="Jarju S."/>
            <person name="Secka A."/>
            <person name="Antonio M."/>
            <person name="Oren A."/>
            <person name="Chaudhuri R."/>
            <person name="La Ragione R.M."/>
            <person name="Hildebrand F."/>
            <person name="Pallen M.J."/>
        </authorList>
    </citation>
    <scope>NUCLEOTIDE SEQUENCE [LARGE SCALE GENOMIC DNA]</scope>
    <source>
        <strain evidence="1 2">Sa2BVA3</strain>
    </source>
</reference>
<dbReference type="EMBL" id="JACSQJ010000002">
    <property type="protein sequence ID" value="MBD7987645.1"/>
    <property type="molecule type" value="Genomic_DNA"/>
</dbReference>
<comment type="caution">
    <text evidence="1">The sequence shown here is derived from an EMBL/GenBank/DDBJ whole genome shotgun (WGS) entry which is preliminary data.</text>
</comment>
<evidence type="ECO:0000313" key="1">
    <source>
        <dbReference type="EMBL" id="MBD7987645.1"/>
    </source>
</evidence>
<evidence type="ECO:0000313" key="2">
    <source>
        <dbReference type="Proteomes" id="UP000647183"/>
    </source>
</evidence>
<dbReference type="RefSeq" id="WP_191728983.1">
    <property type="nucleotide sequence ID" value="NZ_JACSQJ010000002.1"/>
</dbReference>
<organism evidence="1 2">
    <name type="scientific">Luteimonas colneyensis</name>
    <dbReference type="NCBI Taxonomy" id="2762230"/>
    <lineage>
        <taxon>Bacteria</taxon>
        <taxon>Pseudomonadati</taxon>
        <taxon>Pseudomonadota</taxon>
        <taxon>Gammaproteobacteria</taxon>
        <taxon>Lysobacterales</taxon>
        <taxon>Lysobacteraceae</taxon>
        <taxon>Luteimonas</taxon>
    </lineage>
</organism>
<protein>
    <recommendedName>
        <fullName evidence="3">Ribbon-helix-helix protein, CopG family</fullName>
    </recommendedName>
</protein>
<evidence type="ECO:0008006" key="3">
    <source>
        <dbReference type="Google" id="ProtNLM"/>
    </source>
</evidence>
<name>A0ABR8UII4_9GAMM</name>
<sequence length="89" mass="9694">MTDIVLKDIDELLLERIRRVADRRGWTLSHALQHLLEQGLYAVEGEGKLGFDTSEADVLQSAIAALEGVPDGVFSLIGQVPSAKPDQPL</sequence>
<accession>A0ABR8UII4</accession>
<gene>
    <name evidence="1" type="ORF">H9645_06335</name>
</gene>
<dbReference type="Proteomes" id="UP000647183">
    <property type="component" value="Unassembled WGS sequence"/>
</dbReference>
<proteinExistence type="predicted"/>